<reference evidence="3 4" key="1">
    <citation type="submission" date="2017-02" db="EMBL/GenBank/DDBJ databases">
        <title>Complete genome sequences of Mycobacterium kansasii strains isolated from rhesus macaques.</title>
        <authorList>
            <person name="Panda A."/>
            <person name="Nagaraj S."/>
            <person name="Zhao X."/>
            <person name="Tettelin H."/>
            <person name="Detolla L.J."/>
        </authorList>
    </citation>
    <scope>NUCLEOTIDE SEQUENCE [LARGE SCALE GENOMIC DNA]</scope>
    <source>
        <strain evidence="3 4">11-3813</strain>
    </source>
</reference>
<gene>
    <name evidence="3" type="ORF">BZL30_6218</name>
</gene>
<dbReference type="EMBL" id="MVBM01000006">
    <property type="protein sequence ID" value="OOK70765.1"/>
    <property type="molecule type" value="Genomic_DNA"/>
</dbReference>
<dbReference type="InterPro" id="IPR016039">
    <property type="entry name" value="Thiolase-like"/>
</dbReference>
<dbReference type="Proteomes" id="UP000189229">
    <property type="component" value="Unassembled WGS sequence"/>
</dbReference>
<dbReference type="Pfam" id="PF00108">
    <property type="entry name" value="Thiolase_N"/>
    <property type="match status" value="1"/>
</dbReference>
<evidence type="ECO:0000313" key="4">
    <source>
        <dbReference type="Proteomes" id="UP000189229"/>
    </source>
</evidence>
<accession>A0A1V3WV08</accession>
<dbReference type="PANTHER" id="PTHR43365:SF1">
    <property type="entry name" value="ACETYL-COA C-ACYLTRANSFERASE"/>
    <property type="match status" value="1"/>
</dbReference>
<feature type="domain" description="Thiolase N-terminal" evidence="2">
    <location>
        <begin position="5"/>
        <end position="55"/>
    </location>
</feature>
<dbReference type="PANTHER" id="PTHR43365">
    <property type="entry name" value="BLR7806 PROTEIN"/>
    <property type="match status" value="1"/>
</dbReference>
<evidence type="ECO:0000256" key="1">
    <source>
        <dbReference type="SAM" id="MobiDB-lite"/>
    </source>
</evidence>
<protein>
    <submittedName>
        <fullName evidence="3">Thiolase, N-terminal domain protein</fullName>
    </submittedName>
</protein>
<name>A0A1V3WV08_MYCKA</name>
<sequence>MRETVIVEAVRTAVGKRNGGLSGIHPADLSAVVLNELLERTGVSPEIIDDVIWAACRRWATSPAISAASRSWRRAGRRAFRAPPSTGRADPASRPSTSRCRR</sequence>
<proteinExistence type="predicted"/>
<evidence type="ECO:0000259" key="2">
    <source>
        <dbReference type="Pfam" id="PF00108"/>
    </source>
</evidence>
<dbReference type="AlphaFoldDB" id="A0A1V3WV08"/>
<feature type="region of interest" description="Disordered" evidence="1">
    <location>
        <begin position="74"/>
        <end position="102"/>
    </location>
</feature>
<dbReference type="SUPFAM" id="SSF53901">
    <property type="entry name" value="Thiolase-like"/>
    <property type="match status" value="1"/>
</dbReference>
<comment type="caution">
    <text evidence="3">The sequence shown here is derived from an EMBL/GenBank/DDBJ whole genome shotgun (WGS) entry which is preliminary data.</text>
</comment>
<dbReference type="Gene3D" id="3.40.47.10">
    <property type="match status" value="1"/>
</dbReference>
<organism evidence="3 4">
    <name type="scientific">Mycobacterium kansasii</name>
    <dbReference type="NCBI Taxonomy" id="1768"/>
    <lineage>
        <taxon>Bacteria</taxon>
        <taxon>Bacillati</taxon>
        <taxon>Actinomycetota</taxon>
        <taxon>Actinomycetes</taxon>
        <taxon>Mycobacteriales</taxon>
        <taxon>Mycobacteriaceae</taxon>
        <taxon>Mycobacterium</taxon>
    </lineage>
</organism>
<dbReference type="GO" id="GO:0016747">
    <property type="term" value="F:acyltransferase activity, transferring groups other than amino-acyl groups"/>
    <property type="evidence" value="ECO:0007669"/>
    <property type="project" value="InterPro"/>
</dbReference>
<evidence type="ECO:0000313" key="3">
    <source>
        <dbReference type="EMBL" id="OOK70765.1"/>
    </source>
</evidence>
<dbReference type="InterPro" id="IPR020616">
    <property type="entry name" value="Thiolase_N"/>
</dbReference>